<organism evidence="2 3">
    <name type="scientific">Gimesia aquarii</name>
    <dbReference type="NCBI Taxonomy" id="2527964"/>
    <lineage>
        <taxon>Bacteria</taxon>
        <taxon>Pseudomonadati</taxon>
        <taxon>Planctomycetota</taxon>
        <taxon>Planctomycetia</taxon>
        <taxon>Planctomycetales</taxon>
        <taxon>Planctomycetaceae</taxon>
        <taxon>Gimesia</taxon>
    </lineage>
</organism>
<dbReference type="RefSeq" id="WP_144986060.1">
    <property type="nucleotide sequence ID" value="NZ_CP037920.1"/>
</dbReference>
<reference evidence="2 3" key="1">
    <citation type="submission" date="2019-03" db="EMBL/GenBank/DDBJ databases">
        <title>Deep-cultivation of Planctomycetes and their phenomic and genomic characterization uncovers novel biology.</title>
        <authorList>
            <person name="Wiegand S."/>
            <person name="Jogler M."/>
            <person name="Boedeker C."/>
            <person name="Pinto D."/>
            <person name="Vollmers J."/>
            <person name="Rivas-Marin E."/>
            <person name="Kohn T."/>
            <person name="Peeters S.H."/>
            <person name="Heuer A."/>
            <person name="Rast P."/>
            <person name="Oberbeckmann S."/>
            <person name="Bunk B."/>
            <person name="Jeske O."/>
            <person name="Meyerdierks A."/>
            <person name="Storesund J.E."/>
            <person name="Kallscheuer N."/>
            <person name="Luecker S."/>
            <person name="Lage O.M."/>
            <person name="Pohl T."/>
            <person name="Merkel B.J."/>
            <person name="Hornburger P."/>
            <person name="Mueller R.-W."/>
            <person name="Bruemmer F."/>
            <person name="Labrenz M."/>
            <person name="Spormann A.M."/>
            <person name="Op den Camp H."/>
            <person name="Overmann J."/>
            <person name="Amann R."/>
            <person name="Jetten M.S.M."/>
            <person name="Mascher T."/>
            <person name="Medema M.H."/>
            <person name="Devos D.P."/>
            <person name="Kaster A.-K."/>
            <person name="Ovreas L."/>
            <person name="Rohde M."/>
            <person name="Galperin M.Y."/>
            <person name="Jogler C."/>
        </authorList>
    </citation>
    <scope>NUCLEOTIDE SEQUENCE [LARGE SCALE GENOMIC DNA]</scope>
    <source>
        <strain evidence="2 3">V144</strain>
    </source>
</reference>
<protein>
    <submittedName>
        <fullName evidence="2">Uncharacterized protein</fullName>
    </submittedName>
</protein>
<feature type="transmembrane region" description="Helical" evidence="1">
    <location>
        <begin position="357"/>
        <end position="376"/>
    </location>
</feature>
<dbReference type="Proteomes" id="UP000318704">
    <property type="component" value="Chromosome"/>
</dbReference>
<sequence>MFYISRFGGVGLVSFFLLIQSTSADQSKSHPIHSAEIEKIFRQWESMESEIKTANFTLDRFIFRTKNFKEAPTKFEITEIITTRLLPLVKLKYTLEDLKLATNDLVNSKVSAKREWKGNWVRYEVTDDGEKLLNEASFDVDKKNNITSKYTRFKSKNANIRYVEANQSARVTKQSSAVKYFSIKDLRLIPNLVMLKNEKDLQLLETETELNQLLSKKYNLEFNSNNGFVHRLTTLNGSGSPLNEVLQFEPQMTTTGISVPSMIVKYYFTEDSRVRSCLILILSKLKLNETFSENSFQVLVPKGTSISNVSKSNTVIGQEKTQESETDVLSFSKDIPDFTHRHEQLLGDDDRNSSIKWAIVIGINVTFFVLIIAMVIRRKKSNSK</sequence>
<gene>
    <name evidence="2" type="ORF">V144x_32450</name>
</gene>
<keyword evidence="1" id="KW-1133">Transmembrane helix</keyword>
<evidence type="ECO:0000313" key="3">
    <source>
        <dbReference type="Proteomes" id="UP000318704"/>
    </source>
</evidence>
<proteinExistence type="predicted"/>
<accession>A0A517VXM9</accession>
<name>A0A517VXM9_9PLAN</name>
<keyword evidence="1" id="KW-0812">Transmembrane</keyword>
<evidence type="ECO:0000256" key="1">
    <source>
        <dbReference type="SAM" id="Phobius"/>
    </source>
</evidence>
<dbReference type="EMBL" id="CP037920">
    <property type="protein sequence ID" value="QDT97763.1"/>
    <property type="molecule type" value="Genomic_DNA"/>
</dbReference>
<dbReference type="KEGG" id="gaw:V144x_32450"/>
<keyword evidence="1" id="KW-0472">Membrane</keyword>
<dbReference type="AlphaFoldDB" id="A0A517VXM9"/>
<evidence type="ECO:0000313" key="2">
    <source>
        <dbReference type="EMBL" id="QDT97763.1"/>
    </source>
</evidence>